<feature type="compositionally biased region" description="Polar residues" evidence="1">
    <location>
        <begin position="110"/>
        <end position="120"/>
    </location>
</feature>
<protein>
    <submittedName>
        <fullName evidence="2">Uncharacterized protein</fullName>
    </submittedName>
</protein>
<organism evidence="2 3">
    <name type="scientific">Streptomyces axinellae</name>
    <dbReference type="NCBI Taxonomy" id="552788"/>
    <lineage>
        <taxon>Bacteria</taxon>
        <taxon>Bacillati</taxon>
        <taxon>Actinomycetota</taxon>
        <taxon>Actinomycetes</taxon>
        <taxon>Kitasatosporales</taxon>
        <taxon>Streptomycetaceae</taxon>
        <taxon>Streptomyces</taxon>
    </lineage>
</organism>
<feature type="region of interest" description="Disordered" evidence="1">
    <location>
        <begin position="1"/>
        <end position="155"/>
    </location>
</feature>
<evidence type="ECO:0000313" key="2">
    <source>
        <dbReference type="EMBL" id="GAA2607527.1"/>
    </source>
</evidence>
<feature type="compositionally biased region" description="Low complexity" evidence="1">
    <location>
        <begin position="32"/>
        <end position="49"/>
    </location>
</feature>
<dbReference type="Proteomes" id="UP001501447">
    <property type="component" value="Unassembled WGS sequence"/>
</dbReference>
<evidence type="ECO:0000256" key="1">
    <source>
        <dbReference type="SAM" id="MobiDB-lite"/>
    </source>
</evidence>
<gene>
    <name evidence="2" type="ORF">GCM10009863_21180</name>
</gene>
<reference evidence="2 3" key="1">
    <citation type="journal article" date="2019" name="Int. J. Syst. Evol. Microbiol.">
        <title>The Global Catalogue of Microorganisms (GCM) 10K type strain sequencing project: providing services to taxonomists for standard genome sequencing and annotation.</title>
        <authorList>
            <consortium name="The Broad Institute Genomics Platform"/>
            <consortium name="The Broad Institute Genome Sequencing Center for Infectious Disease"/>
            <person name="Wu L."/>
            <person name="Ma J."/>
        </authorList>
    </citation>
    <scope>NUCLEOTIDE SEQUENCE [LARGE SCALE GENOMIC DNA]</scope>
    <source>
        <strain evidence="2 3">JCM 16373</strain>
    </source>
</reference>
<feature type="compositionally biased region" description="Polar residues" evidence="1">
    <location>
        <begin position="135"/>
        <end position="146"/>
    </location>
</feature>
<comment type="caution">
    <text evidence="2">The sequence shown here is derived from an EMBL/GenBank/DDBJ whole genome shotgun (WGS) entry which is preliminary data.</text>
</comment>
<dbReference type="EMBL" id="BAAARJ010000006">
    <property type="protein sequence ID" value="GAA2607527.1"/>
    <property type="molecule type" value="Genomic_DNA"/>
</dbReference>
<evidence type="ECO:0000313" key="3">
    <source>
        <dbReference type="Proteomes" id="UP001501447"/>
    </source>
</evidence>
<proteinExistence type="predicted"/>
<accession>A0ABN3Q0G1</accession>
<keyword evidence="3" id="KW-1185">Reference proteome</keyword>
<feature type="compositionally biased region" description="Basic and acidic residues" evidence="1">
    <location>
        <begin position="68"/>
        <end position="80"/>
    </location>
</feature>
<name>A0ABN3Q0G1_9ACTN</name>
<sequence length="155" mass="16672">MYSTDPNGYRPASSPASSWDEARGRPEPSAYPPFAQVQVQVPVPGSPAVEEPPEAVKRSVFEVDDSSGDEKEQGLTDRLAHNRLARGVNRAGHSLASRVRNNLPHVNRGVSAQKQQQKRQPGTGGAGQAVPGAKQFTSQQPNSSSALVRKPRGRR</sequence>